<evidence type="ECO:0000256" key="1">
    <source>
        <dbReference type="ARBA" id="ARBA00023125"/>
    </source>
</evidence>
<reference evidence="4" key="1">
    <citation type="journal article" date="2019" name="Int. J. Syst. Evol. Microbiol.">
        <title>The Global Catalogue of Microorganisms (GCM) 10K type strain sequencing project: providing services to taxonomists for standard genome sequencing and annotation.</title>
        <authorList>
            <consortium name="The Broad Institute Genomics Platform"/>
            <consortium name="The Broad Institute Genome Sequencing Center for Infectious Disease"/>
            <person name="Wu L."/>
            <person name="Ma J."/>
        </authorList>
    </citation>
    <scope>NUCLEOTIDE SEQUENCE [LARGE SCALE GENOMIC DNA]</scope>
    <source>
        <strain evidence="4">CCUG 59189</strain>
    </source>
</reference>
<dbReference type="SMART" id="SM00530">
    <property type="entry name" value="HTH_XRE"/>
    <property type="match status" value="1"/>
</dbReference>
<dbReference type="EMBL" id="JBHTLM010000014">
    <property type="protein sequence ID" value="MFD1178237.1"/>
    <property type="molecule type" value="Genomic_DNA"/>
</dbReference>
<evidence type="ECO:0000313" key="4">
    <source>
        <dbReference type="Proteomes" id="UP001597262"/>
    </source>
</evidence>
<dbReference type="PROSITE" id="PS50943">
    <property type="entry name" value="HTH_CROC1"/>
    <property type="match status" value="1"/>
</dbReference>
<gene>
    <name evidence="3" type="ORF">ACFQ3W_18255</name>
</gene>
<dbReference type="Gene3D" id="1.25.40.10">
    <property type="entry name" value="Tetratricopeptide repeat domain"/>
    <property type="match status" value="1"/>
</dbReference>
<dbReference type="InterPro" id="IPR001387">
    <property type="entry name" value="Cro/C1-type_HTH"/>
</dbReference>
<sequence>MNIGQRILQLRKQNNLTQEKLASMVGVSAGAVSKWENGNSTPDISLLVPLARALGTNLDHLLSFNPEITETEVNHIKQELTHLFLNDGYAIGEKKSVEYLHEYPNSIPLKFTVAGLLNMYLMMTEDRSEEFITARRHQSLDLLRQVVDSRDPKYTSLAWFCIASMQMNLGNLEETEAALQEITQPLINSRALYSELYLRQGKAKEALEYAEKMLLQDTVQTGFSLTTMAKASKMEKDYDRAFFYLNTLHKLESIFGTGLYSAAYHCCNLCIEVGKLEEAAHWLDIYVEGVISAGYDYSENPFFKDVELEVKPEEQKIVRQQLLQSILEEEQLKALDGLPLYAQAMEKLKASLR</sequence>
<comment type="caution">
    <text evidence="3">The sequence shown here is derived from an EMBL/GenBank/DDBJ whole genome shotgun (WGS) entry which is preliminary data.</text>
</comment>
<keyword evidence="4" id="KW-1185">Reference proteome</keyword>
<dbReference type="RefSeq" id="WP_379320676.1">
    <property type="nucleotide sequence ID" value="NZ_JBHTLM010000014.1"/>
</dbReference>
<organism evidence="3 4">
    <name type="scientific">Paenibacillus puldeungensis</name>
    <dbReference type="NCBI Taxonomy" id="696536"/>
    <lineage>
        <taxon>Bacteria</taxon>
        <taxon>Bacillati</taxon>
        <taxon>Bacillota</taxon>
        <taxon>Bacilli</taxon>
        <taxon>Bacillales</taxon>
        <taxon>Paenibacillaceae</taxon>
        <taxon>Paenibacillus</taxon>
    </lineage>
</organism>
<dbReference type="CDD" id="cd00093">
    <property type="entry name" value="HTH_XRE"/>
    <property type="match status" value="1"/>
</dbReference>
<protein>
    <submittedName>
        <fullName evidence="3">Helix-turn-helix domain-containing protein</fullName>
    </submittedName>
</protein>
<dbReference type="Pfam" id="PF01381">
    <property type="entry name" value="HTH_3"/>
    <property type="match status" value="1"/>
</dbReference>
<evidence type="ECO:0000313" key="3">
    <source>
        <dbReference type="EMBL" id="MFD1178237.1"/>
    </source>
</evidence>
<feature type="domain" description="HTH cro/C1-type" evidence="2">
    <location>
        <begin position="7"/>
        <end position="61"/>
    </location>
</feature>
<dbReference type="SUPFAM" id="SSF48452">
    <property type="entry name" value="TPR-like"/>
    <property type="match status" value="1"/>
</dbReference>
<proteinExistence type="predicted"/>
<accession>A0ABW3S0B6</accession>
<dbReference type="Gene3D" id="1.10.260.40">
    <property type="entry name" value="lambda repressor-like DNA-binding domains"/>
    <property type="match status" value="1"/>
</dbReference>
<evidence type="ECO:0000259" key="2">
    <source>
        <dbReference type="PROSITE" id="PS50943"/>
    </source>
</evidence>
<dbReference type="InterPro" id="IPR011990">
    <property type="entry name" value="TPR-like_helical_dom_sf"/>
</dbReference>
<dbReference type="SUPFAM" id="SSF47413">
    <property type="entry name" value="lambda repressor-like DNA-binding domains"/>
    <property type="match status" value="1"/>
</dbReference>
<keyword evidence="1" id="KW-0238">DNA-binding</keyword>
<dbReference type="Proteomes" id="UP001597262">
    <property type="component" value="Unassembled WGS sequence"/>
</dbReference>
<dbReference type="InterPro" id="IPR010982">
    <property type="entry name" value="Lambda_DNA-bd_dom_sf"/>
</dbReference>
<name>A0ABW3S0B6_9BACL</name>
<dbReference type="PANTHER" id="PTHR46558:SF11">
    <property type="entry name" value="HTH-TYPE TRANSCRIPTIONAL REGULATOR XRE"/>
    <property type="match status" value="1"/>
</dbReference>
<dbReference type="PANTHER" id="PTHR46558">
    <property type="entry name" value="TRACRIPTIONAL REGULATORY PROTEIN-RELATED-RELATED"/>
    <property type="match status" value="1"/>
</dbReference>